<dbReference type="Pfam" id="PF00440">
    <property type="entry name" value="TetR_N"/>
    <property type="match status" value="1"/>
</dbReference>
<dbReference type="InterPro" id="IPR001647">
    <property type="entry name" value="HTH_TetR"/>
</dbReference>
<keyword evidence="6" id="KW-1185">Reference proteome</keyword>
<keyword evidence="1" id="KW-0678">Repressor</keyword>
<evidence type="ECO:0000256" key="3">
    <source>
        <dbReference type="PROSITE-ProRule" id="PRU00335"/>
    </source>
</evidence>
<gene>
    <name evidence="5" type="ORF">JOC95_001595</name>
</gene>
<dbReference type="PANTHER" id="PTHR43479:SF11">
    <property type="entry name" value="ACREF_ENVCD OPERON REPRESSOR-RELATED"/>
    <property type="match status" value="1"/>
</dbReference>
<evidence type="ECO:0000256" key="2">
    <source>
        <dbReference type="ARBA" id="ARBA00023125"/>
    </source>
</evidence>
<evidence type="ECO:0000313" key="5">
    <source>
        <dbReference type="EMBL" id="MBM7619743.1"/>
    </source>
</evidence>
<sequence>MARDRKFTDEELFHATKLLLLQHGYEGFTFSILADHLEVSRGTLYKYYVNKEELITDYMLFEMNLFLGDLRGIHAIDGFEAKFDFLISLIFQNATIHQIIEIVQHVPRNVNDKVRDNREKLDELHMDMYHNLQEFILIGRKEQKLKDDLPDGLLLGIIFQSIAIPNHFGVPHKEWVKSIKEILGHGMFKRS</sequence>
<dbReference type="InterPro" id="IPR050624">
    <property type="entry name" value="HTH-type_Tx_Regulator"/>
</dbReference>
<feature type="domain" description="HTH tetR-type" evidence="4">
    <location>
        <begin position="6"/>
        <end position="66"/>
    </location>
</feature>
<evidence type="ECO:0000256" key="1">
    <source>
        <dbReference type="ARBA" id="ARBA00022491"/>
    </source>
</evidence>
<evidence type="ECO:0000259" key="4">
    <source>
        <dbReference type="PROSITE" id="PS50977"/>
    </source>
</evidence>
<dbReference type="PRINTS" id="PR00455">
    <property type="entry name" value="HTHTETR"/>
</dbReference>
<dbReference type="SUPFAM" id="SSF46689">
    <property type="entry name" value="Homeodomain-like"/>
    <property type="match status" value="1"/>
</dbReference>
<dbReference type="InterPro" id="IPR009057">
    <property type="entry name" value="Homeodomain-like_sf"/>
</dbReference>
<dbReference type="RefSeq" id="WP_204414970.1">
    <property type="nucleotide sequence ID" value="NZ_JAFBED010000003.1"/>
</dbReference>
<name>A0ABS2NYJ6_9BACI</name>
<comment type="caution">
    <text evidence="5">The sequence shown here is derived from an EMBL/GenBank/DDBJ whole genome shotgun (WGS) entry which is preliminary data.</text>
</comment>
<accession>A0ABS2NYJ6</accession>
<reference evidence="5 6" key="1">
    <citation type="submission" date="2021-01" db="EMBL/GenBank/DDBJ databases">
        <title>Genomic Encyclopedia of Type Strains, Phase IV (KMG-IV): sequencing the most valuable type-strain genomes for metagenomic binning, comparative biology and taxonomic classification.</title>
        <authorList>
            <person name="Goeker M."/>
        </authorList>
    </citation>
    <scope>NUCLEOTIDE SEQUENCE [LARGE SCALE GENOMIC DNA]</scope>
    <source>
        <strain evidence="5 6">DSM 25879</strain>
    </source>
</reference>
<dbReference type="Gene3D" id="1.10.357.10">
    <property type="entry name" value="Tetracycline Repressor, domain 2"/>
    <property type="match status" value="1"/>
</dbReference>
<dbReference type="PANTHER" id="PTHR43479">
    <property type="entry name" value="ACREF/ENVCD OPERON REPRESSOR-RELATED"/>
    <property type="match status" value="1"/>
</dbReference>
<dbReference type="EMBL" id="JAFBED010000003">
    <property type="protein sequence ID" value="MBM7619743.1"/>
    <property type="molecule type" value="Genomic_DNA"/>
</dbReference>
<keyword evidence="2 3" id="KW-0238">DNA-binding</keyword>
<feature type="DNA-binding region" description="H-T-H motif" evidence="3">
    <location>
        <begin position="29"/>
        <end position="48"/>
    </location>
</feature>
<evidence type="ECO:0000313" key="6">
    <source>
        <dbReference type="Proteomes" id="UP000737402"/>
    </source>
</evidence>
<dbReference type="PROSITE" id="PS50977">
    <property type="entry name" value="HTH_TETR_2"/>
    <property type="match status" value="1"/>
</dbReference>
<organism evidence="5 6">
    <name type="scientific">Sutcliffiella tianshenii</name>
    <dbReference type="NCBI Taxonomy" id="1463404"/>
    <lineage>
        <taxon>Bacteria</taxon>
        <taxon>Bacillati</taxon>
        <taxon>Bacillota</taxon>
        <taxon>Bacilli</taxon>
        <taxon>Bacillales</taxon>
        <taxon>Bacillaceae</taxon>
        <taxon>Sutcliffiella</taxon>
    </lineage>
</organism>
<proteinExistence type="predicted"/>
<dbReference type="Proteomes" id="UP000737402">
    <property type="component" value="Unassembled WGS sequence"/>
</dbReference>
<protein>
    <submittedName>
        <fullName evidence="5">AcrR family transcriptional regulator</fullName>
    </submittedName>
</protein>